<evidence type="ECO:0000259" key="2">
    <source>
        <dbReference type="Pfam" id="PF13679"/>
    </source>
</evidence>
<reference evidence="3" key="1">
    <citation type="journal article" date="1997" name="Nucleic Acids Res.">
        <title>tRNAscan-SE: a program for improved detection of transfer RNA genes in genomic sequence.</title>
        <authorList>
            <person name="Lowe T.M."/>
            <person name="Eddy S.R."/>
        </authorList>
    </citation>
    <scope>NUCLEOTIDE SEQUENCE [LARGE SCALE GENOMIC DNA]</scope>
</reference>
<dbReference type="RefSeq" id="XP_017865511.1">
    <property type="nucleotide sequence ID" value="XM_018010022.1"/>
</dbReference>
<accession>A0ABM1PE75</accession>
<protein>
    <submittedName>
        <fullName evidence="4">Protein RRNAD1-like</fullName>
    </submittedName>
</protein>
<evidence type="ECO:0000313" key="4">
    <source>
        <dbReference type="RefSeq" id="XP_017865511.1"/>
    </source>
</evidence>
<reference evidence="4" key="3">
    <citation type="submission" date="2025-08" db="UniProtKB">
        <authorList>
            <consortium name="RefSeq"/>
        </authorList>
    </citation>
    <scope>IDENTIFICATION</scope>
    <source>
        <tissue evidence="4">Whole organism</tissue>
    </source>
</reference>
<evidence type="ECO:0000256" key="1">
    <source>
        <dbReference type="SAM" id="MobiDB-lite"/>
    </source>
</evidence>
<evidence type="ECO:0000313" key="3">
    <source>
        <dbReference type="Proteomes" id="UP000694904"/>
    </source>
</evidence>
<dbReference type="PANTHER" id="PTHR12496">
    <property type="entry name" value="CGI-41 METHYLTRANSFERASE"/>
    <property type="match status" value="1"/>
</dbReference>
<dbReference type="SUPFAM" id="SSF53335">
    <property type="entry name" value="S-adenosyl-L-methionine-dependent methyltransferases"/>
    <property type="match status" value="1"/>
</dbReference>
<dbReference type="InterPro" id="IPR025714">
    <property type="entry name" value="Methyltranfer_dom"/>
</dbReference>
<dbReference type="Pfam" id="PF13679">
    <property type="entry name" value="Methyltransf_32"/>
    <property type="match status" value="1"/>
</dbReference>
<dbReference type="Proteomes" id="UP000694904">
    <property type="component" value="Chromosome 5"/>
</dbReference>
<keyword evidence="3" id="KW-1185">Reference proteome</keyword>
<dbReference type="InterPro" id="IPR029063">
    <property type="entry name" value="SAM-dependent_MTases_sf"/>
</dbReference>
<dbReference type="GeneID" id="108615500"/>
<name>A0ABM1PE75_DROAR</name>
<proteinExistence type="predicted"/>
<feature type="region of interest" description="Disordered" evidence="1">
    <location>
        <begin position="88"/>
        <end position="107"/>
    </location>
</feature>
<gene>
    <name evidence="4" type="primary">LOC108615500</name>
</gene>
<dbReference type="PANTHER" id="PTHR12496:SF0">
    <property type="entry name" value="METHYLTRANSFERASE DOMAIN-CONTAINING PROTEIN"/>
    <property type="match status" value="1"/>
</dbReference>
<feature type="domain" description="Methyltransferase" evidence="2">
    <location>
        <begin position="112"/>
        <end position="250"/>
    </location>
</feature>
<reference evidence="3" key="2">
    <citation type="journal article" date="2016" name="G3 (Bethesda)">
        <title>Genome Evolution in Three Species of Cactophilic Drosophila.</title>
        <authorList>
            <person name="Sanchez-Flores A."/>
            <person name="Penazola F."/>
            <person name="Carpinteyro-Ponce J."/>
            <person name="Nazario-Yepiz N."/>
            <person name="Abreu-Goodger C."/>
            <person name="Machado C.A."/>
            <person name="Markow T.A."/>
        </authorList>
    </citation>
    <scope>NUCLEOTIDE SEQUENCE [LARGE SCALE GENOMIC DNA]</scope>
</reference>
<organism evidence="3 4">
    <name type="scientific">Drosophila arizonae</name>
    <name type="common">Fruit fly</name>
    <dbReference type="NCBI Taxonomy" id="7263"/>
    <lineage>
        <taxon>Eukaryota</taxon>
        <taxon>Metazoa</taxon>
        <taxon>Ecdysozoa</taxon>
        <taxon>Arthropoda</taxon>
        <taxon>Hexapoda</taxon>
        <taxon>Insecta</taxon>
        <taxon>Pterygota</taxon>
        <taxon>Neoptera</taxon>
        <taxon>Endopterygota</taxon>
        <taxon>Diptera</taxon>
        <taxon>Brachycera</taxon>
        <taxon>Muscomorpha</taxon>
        <taxon>Ephydroidea</taxon>
        <taxon>Drosophilidae</taxon>
        <taxon>Drosophila</taxon>
    </lineage>
</organism>
<sequence length="450" mass="50719">MSLPRGFSTDAAYFGAAVDFLHRYAWIYREANTSCLKSLDEMPAYMKDYFLELSNEQLNRFPFVHEALEDCPEEVLRFRQEIANLTPTQAAAPAAGESPRRSKKNNCKMSIKKSHEIDKLASHIHEHCLDTRGIIDLGSGLGYLSEALLQLSDNYLILGLEAEEQRVQTARERTTNSNSISYEQLLITADASCCARIQEHAAALGLERAPTAIVGLHACADLSISAMLLFLRMPQVRCLHIMPCCYHKLALSEDGASFVNFPLSKALREAMSAVAGPARCFHRPFLRLACQQTKSRWQSDARTHVAHGSQMFQRAVAAALCDEDETTRVRRQERPQTDCQDLQTFASIQQKYQLHSRQTGLGLDWRPEHARRFDAISQVYGHGRGARLAEALTCLQASIQVLCENVLLYDRLCYLQELAAVQQLGLTVRYEKLFDEKLSPRCHVLIAEKL</sequence>
<dbReference type="InterPro" id="IPR052220">
    <property type="entry name" value="METTL25"/>
</dbReference>